<evidence type="ECO:0000259" key="3">
    <source>
        <dbReference type="PROSITE" id="PS50853"/>
    </source>
</evidence>
<organism evidence="4 5">
    <name type="scientific">Berkelbacteria bacterium GW2011_GWA2_35_9</name>
    <dbReference type="NCBI Taxonomy" id="1618333"/>
    <lineage>
        <taxon>Bacteria</taxon>
        <taxon>Candidatus Berkelbacteria</taxon>
    </lineage>
</organism>
<gene>
    <name evidence="4" type="ORF">UR93_C0015G0020</name>
</gene>
<comment type="caution">
    <text evidence="4">The sequence shown here is derived from an EMBL/GenBank/DDBJ whole genome shotgun (WGS) entry which is preliminary data.</text>
</comment>
<dbReference type="Gene3D" id="2.60.40.1120">
    <property type="entry name" value="Carboxypeptidase-like, regulatory domain"/>
    <property type="match status" value="1"/>
</dbReference>
<dbReference type="SUPFAM" id="SSF49464">
    <property type="entry name" value="Carboxypeptidase regulatory domain-like"/>
    <property type="match status" value="2"/>
</dbReference>
<evidence type="ECO:0000313" key="4">
    <source>
        <dbReference type="EMBL" id="KKP88390.1"/>
    </source>
</evidence>
<sequence length="1244" mass="129117">MKLFKRILTAMAVMALVIWQFPDGSNNTARAGTISSITAVGSSAVKSATSNYTFTFTPATALANFGQVGISFQGPPDAQFGVSGATLGTGSSAIFTEIGNIESQYSTVNVNASSLTAGTEYTLILNGLNNPSKDGKYNVNIQTWGQNGQADSGLTSITVGTIGMQGVVYLSDGITPAIDAYVNAEDTSNFSNRFGSNTATDGSYGIGGLTSGVSYRVNVFLNPSPNSNTAGYITPDIANITYSGTTITQNITLDRATKSISGKLMYPNGTGIANGRVMANRMDGPGWVNVETNSAGNYTMLMSGGKWEVRADTWAGPGQIAPDYTFSGQGPQVKFSKDSNIETKTNVDLKVIVANATITGSVTPIPTGMGGIGLHNRTGFGTGTGLDPSTGAFSMKVPAGTYELDMFSDPSQSGDRYLLPSMGSITVGDNETKALGQITLVKMDKTITATVKDSTGSGLSGFMVGCFQPRGSAFTMGMTDANGSTSISAIAGEWGCMAMSGMGGKGGEGEGGPGGPMGALYKLNEIKNQFYEKAYAQEGSERTESNYVTLGGPQFITVTADNSPTINFTALLADKTINVTITDTLGNELQEYGFIEAELVSSALGSEFGKGGLGAPIDPNQPGMASINVPAGIYDLRMMTPPGSDYSSGDTTRVDVTNGDANAQIKLLLNDSTVSGNLLDEDGAQVTGVFAFVTATNPKGAFIPGDVDSAAGTYSMRVPSAGGALNLGYFVDPDSGYFPQPFTDASVTPVAGATQVKDIIMKKATVTANVTVKDPSGNTVANAFVEVDTRNSDRNVKMDHFFNHGDKTDSNGQVTLRLPAGDYALQAFLPPETLRTNKWLPPKSGRQTFVKDQTYNITLTFQAADVKLSGKVTNSSGTAIGSAFVTAYSSEGESIEVNTDASGDYSIDVIGGEWHIVAEKDDTSSGDDQPVPLVSVDQAINTGSSKTVTQNISVSAGTALSSPVTSTFDSDNSKVVRLTDGTIAGANVAIPQDALDADSQGDNVTVNAQSTVELPHQLLDKPLGAGFEITAQNSSGQPVTSLNSSVSITIPVVKTLLTNAGLAVTDIGTKATMSYYDEENGKWAPLDGSITYIEDGDNVLVTGQSSHFTTFAVTAATDTTPPAAPASQSATDLKTGGKVKVSWTNPTDSDLASIKVYRSTTEGTVGSAIKTITSTTTTSYEDSGLTDGTKYYYVVKALDSSNNESSNTTQVNATPSTASLPSTGLPNLSSIITNLLVKIANAIN</sequence>
<feature type="signal peptide" evidence="2">
    <location>
        <begin position="1"/>
        <end position="15"/>
    </location>
</feature>
<dbReference type="InterPro" id="IPR008969">
    <property type="entry name" value="CarboxyPept-like_regulatory"/>
</dbReference>
<dbReference type="InterPro" id="IPR036116">
    <property type="entry name" value="FN3_sf"/>
</dbReference>
<evidence type="ECO:0000313" key="5">
    <source>
        <dbReference type="Proteomes" id="UP000034316"/>
    </source>
</evidence>
<accession>A0A0G0FLU4</accession>
<protein>
    <submittedName>
        <fullName evidence="4">Fibronectin type III domain protein</fullName>
    </submittedName>
</protein>
<feature type="domain" description="Fibronectin type-III" evidence="3">
    <location>
        <begin position="1124"/>
        <end position="1220"/>
    </location>
</feature>
<name>A0A0G0FLU4_9BACT</name>
<evidence type="ECO:0000256" key="2">
    <source>
        <dbReference type="SAM" id="SignalP"/>
    </source>
</evidence>
<feature type="region of interest" description="Disordered" evidence="1">
    <location>
        <begin position="1202"/>
        <end position="1221"/>
    </location>
</feature>
<dbReference type="STRING" id="1618333.UR93_C0015G0020"/>
<feature type="chain" id="PRO_5012452570" evidence="2">
    <location>
        <begin position="16"/>
        <end position="1244"/>
    </location>
</feature>
<proteinExistence type="predicted"/>
<dbReference type="EMBL" id="LBRB01000015">
    <property type="protein sequence ID" value="KKP88390.1"/>
    <property type="molecule type" value="Genomic_DNA"/>
</dbReference>
<dbReference type="AlphaFoldDB" id="A0A0G0FLU4"/>
<reference evidence="4 5" key="1">
    <citation type="journal article" date="2015" name="Nature">
        <title>rRNA introns, odd ribosomes, and small enigmatic genomes across a large radiation of phyla.</title>
        <authorList>
            <person name="Brown C.T."/>
            <person name="Hug L.A."/>
            <person name="Thomas B.C."/>
            <person name="Sharon I."/>
            <person name="Castelle C.J."/>
            <person name="Singh A."/>
            <person name="Wilkins M.J."/>
            <person name="Williams K.H."/>
            <person name="Banfield J.F."/>
        </authorList>
    </citation>
    <scope>NUCLEOTIDE SEQUENCE [LARGE SCALE GENOMIC DNA]</scope>
</reference>
<dbReference type="PROSITE" id="PS50853">
    <property type="entry name" value="FN3"/>
    <property type="match status" value="1"/>
</dbReference>
<dbReference type="Proteomes" id="UP000034316">
    <property type="component" value="Unassembled WGS sequence"/>
</dbReference>
<dbReference type="InterPro" id="IPR013783">
    <property type="entry name" value="Ig-like_fold"/>
</dbReference>
<dbReference type="SMART" id="SM00060">
    <property type="entry name" value="FN3"/>
    <property type="match status" value="1"/>
</dbReference>
<dbReference type="Gene3D" id="2.60.40.10">
    <property type="entry name" value="Immunoglobulins"/>
    <property type="match status" value="1"/>
</dbReference>
<dbReference type="InterPro" id="IPR003961">
    <property type="entry name" value="FN3_dom"/>
</dbReference>
<keyword evidence="2" id="KW-0732">Signal</keyword>
<evidence type="ECO:0000256" key="1">
    <source>
        <dbReference type="SAM" id="MobiDB-lite"/>
    </source>
</evidence>
<dbReference type="SUPFAM" id="SSF49265">
    <property type="entry name" value="Fibronectin type III"/>
    <property type="match status" value="1"/>
</dbReference>